<dbReference type="GO" id="GO:0047974">
    <property type="term" value="F:guanosine deaminase activity"/>
    <property type="evidence" value="ECO:0000318"/>
    <property type="project" value="GO_Central"/>
</dbReference>
<feature type="domain" description="CMP/dCMP-type deaminase" evidence="5">
    <location>
        <begin position="13"/>
        <end position="125"/>
    </location>
</feature>
<comment type="similarity">
    <text evidence="1">Belongs to the cytidine and deoxycytidylate deaminase family.</text>
</comment>
<dbReference type="GO" id="GO:0008270">
    <property type="term" value="F:zinc ion binding"/>
    <property type="evidence" value="ECO:0007669"/>
    <property type="project" value="InterPro"/>
</dbReference>
<dbReference type="PaxDb" id="3880-AES61276"/>
<protein>
    <submittedName>
        <fullName evidence="6">Cytidine/deoxycytidylate deaminase family protein</fullName>
    </submittedName>
</protein>
<evidence type="ECO:0000256" key="3">
    <source>
        <dbReference type="ARBA" id="ARBA00022801"/>
    </source>
</evidence>
<gene>
    <name evidence="6" type="ordered locus">MTR_1g081420</name>
</gene>
<dbReference type="InterPro" id="IPR016192">
    <property type="entry name" value="APOBEC/CMP_deaminase_Zn-bd"/>
</dbReference>
<dbReference type="EnsemblPlants" id="AES61276">
    <property type="protein sequence ID" value="AES61276"/>
    <property type="gene ID" value="MTR_1g081420"/>
</dbReference>
<dbReference type="PANTHER" id="PTHR11079">
    <property type="entry name" value="CYTOSINE DEAMINASE FAMILY MEMBER"/>
    <property type="match status" value="1"/>
</dbReference>
<evidence type="ECO:0000313" key="6">
    <source>
        <dbReference type="EMBL" id="AES61276.1"/>
    </source>
</evidence>
<organism evidence="6 8">
    <name type="scientific">Medicago truncatula</name>
    <name type="common">Barrel medic</name>
    <name type="synonym">Medicago tribuloides</name>
    <dbReference type="NCBI Taxonomy" id="3880"/>
    <lineage>
        <taxon>Eukaryota</taxon>
        <taxon>Viridiplantae</taxon>
        <taxon>Streptophyta</taxon>
        <taxon>Embryophyta</taxon>
        <taxon>Tracheophyta</taxon>
        <taxon>Spermatophyta</taxon>
        <taxon>Magnoliopsida</taxon>
        <taxon>eudicotyledons</taxon>
        <taxon>Gunneridae</taxon>
        <taxon>Pentapetalae</taxon>
        <taxon>rosids</taxon>
        <taxon>fabids</taxon>
        <taxon>Fabales</taxon>
        <taxon>Fabaceae</taxon>
        <taxon>Papilionoideae</taxon>
        <taxon>50 kb inversion clade</taxon>
        <taxon>NPAAA clade</taxon>
        <taxon>Hologalegina</taxon>
        <taxon>IRL clade</taxon>
        <taxon>Trifolieae</taxon>
        <taxon>Medicago</taxon>
    </lineage>
</organism>
<dbReference type="HOGENOM" id="CLU_1216342_0_0_1"/>
<evidence type="ECO:0000256" key="2">
    <source>
        <dbReference type="ARBA" id="ARBA00022723"/>
    </source>
</evidence>
<dbReference type="FunFam" id="3.40.140.10:FF:000011">
    <property type="entry name" value="tRNA-specific adenosine deaminase"/>
    <property type="match status" value="1"/>
</dbReference>
<proteinExistence type="inferred from homology"/>
<reference evidence="6 8" key="1">
    <citation type="journal article" date="2011" name="Nature">
        <title>The Medicago genome provides insight into the evolution of rhizobial symbioses.</title>
        <authorList>
            <person name="Young N.D."/>
            <person name="Debelle F."/>
            <person name="Oldroyd G.E."/>
            <person name="Geurts R."/>
            <person name="Cannon S.B."/>
            <person name="Udvardi M.K."/>
            <person name="Benedito V.A."/>
            <person name="Mayer K.F."/>
            <person name="Gouzy J."/>
            <person name="Schoof H."/>
            <person name="Van de Peer Y."/>
            <person name="Proost S."/>
            <person name="Cook D.R."/>
            <person name="Meyers B.C."/>
            <person name="Spannagl M."/>
            <person name="Cheung F."/>
            <person name="De Mita S."/>
            <person name="Krishnakumar V."/>
            <person name="Gundlach H."/>
            <person name="Zhou S."/>
            <person name="Mudge J."/>
            <person name="Bharti A.K."/>
            <person name="Murray J.D."/>
            <person name="Naoumkina M.A."/>
            <person name="Rosen B."/>
            <person name="Silverstein K.A."/>
            <person name="Tang H."/>
            <person name="Rombauts S."/>
            <person name="Zhao P.X."/>
            <person name="Zhou P."/>
            <person name="Barbe V."/>
            <person name="Bardou P."/>
            <person name="Bechner M."/>
            <person name="Bellec A."/>
            <person name="Berger A."/>
            <person name="Berges H."/>
            <person name="Bidwell S."/>
            <person name="Bisseling T."/>
            <person name="Choisne N."/>
            <person name="Couloux A."/>
            <person name="Denny R."/>
            <person name="Deshpande S."/>
            <person name="Dai X."/>
            <person name="Doyle J.J."/>
            <person name="Dudez A.M."/>
            <person name="Farmer A.D."/>
            <person name="Fouteau S."/>
            <person name="Franken C."/>
            <person name="Gibelin C."/>
            <person name="Gish J."/>
            <person name="Goldstein S."/>
            <person name="Gonzalez A.J."/>
            <person name="Green P.J."/>
            <person name="Hallab A."/>
            <person name="Hartog M."/>
            <person name="Hua A."/>
            <person name="Humphray S.J."/>
            <person name="Jeong D.H."/>
            <person name="Jing Y."/>
            <person name="Jocker A."/>
            <person name="Kenton S.M."/>
            <person name="Kim D.J."/>
            <person name="Klee K."/>
            <person name="Lai H."/>
            <person name="Lang C."/>
            <person name="Lin S."/>
            <person name="Macmil S.L."/>
            <person name="Magdelenat G."/>
            <person name="Matthews L."/>
            <person name="McCorrison J."/>
            <person name="Monaghan E.L."/>
            <person name="Mun J.H."/>
            <person name="Najar F.Z."/>
            <person name="Nicholson C."/>
            <person name="Noirot C."/>
            <person name="O'Bleness M."/>
            <person name="Paule C.R."/>
            <person name="Poulain J."/>
            <person name="Prion F."/>
            <person name="Qin B."/>
            <person name="Qu C."/>
            <person name="Retzel E.F."/>
            <person name="Riddle C."/>
            <person name="Sallet E."/>
            <person name="Samain S."/>
            <person name="Samson N."/>
            <person name="Sanders I."/>
            <person name="Saurat O."/>
            <person name="Scarpelli C."/>
            <person name="Schiex T."/>
            <person name="Segurens B."/>
            <person name="Severin A.J."/>
            <person name="Sherrier D.J."/>
            <person name="Shi R."/>
            <person name="Sims S."/>
            <person name="Singer S.R."/>
            <person name="Sinharoy S."/>
            <person name="Sterck L."/>
            <person name="Viollet A."/>
            <person name="Wang B.B."/>
            <person name="Wang K."/>
            <person name="Wang M."/>
            <person name="Wang X."/>
            <person name="Warfsmann J."/>
            <person name="Weissenbach J."/>
            <person name="White D.D."/>
            <person name="White J.D."/>
            <person name="Wiley G.B."/>
            <person name="Wincker P."/>
            <person name="Xing Y."/>
            <person name="Yang L."/>
            <person name="Yao Z."/>
            <person name="Ying F."/>
            <person name="Zhai J."/>
            <person name="Zhou L."/>
            <person name="Zuber A."/>
            <person name="Denarie J."/>
            <person name="Dixon R.A."/>
            <person name="May G.D."/>
            <person name="Schwartz D.C."/>
            <person name="Rogers J."/>
            <person name="Quetier F."/>
            <person name="Town C.D."/>
            <person name="Roe B.A."/>
        </authorList>
    </citation>
    <scope>NUCLEOTIDE SEQUENCE [LARGE SCALE GENOMIC DNA]</scope>
    <source>
        <strain evidence="6">A17</strain>
        <strain evidence="7 8">cv. Jemalong A17</strain>
    </source>
</reference>
<reference evidence="6 8" key="2">
    <citation type="journal article" date="2014" name="BMC Genomics">
        <title>An improved genome release (version Mt4.0) for the model legume Medicago truncatula.</title>
        <authorList>
            <person name="Tang H."/>
            <person name="Krishnakumar V."/>
            <person name="Bidwell S."/>
            <person name="Rosen B."/>
            <person name="Chan A."/>
            <person name="Zhou S."/>
            <person name="Gentzbittel L."/>
            <person name="Childs K.L."/>
            <person name="Yandell M."/>
            <person name="Gundlach H."/>
            <person name="Mayer K.F."/>
            <person name="Schwartz D.C."/>
            <person name="Town C.D."/>
        </authorList>
    </citation>
    <scope>GENOME REANNOTATION</scope>
    <source>
        <strain evidence="7 8">cv. Jemalong A17</strain>
    </source>
</reference>
<dbReference type="PROSITE" id="PS51747">
    <property type="entry name" value="CYT_DCMP_DEAMINASES_2"/>
    <property type="match status" value="1"/>
</dbReference>
<dbReference type="CDD" id="cd01285">
    <property type="entry name" value="nucleoside_deaminase"/>
    <property type="match status" value="1"/>
</dbReference>
<dbReference type="Pfam" id="PF00383">
    <property type="entry name" value="dCMP_cyt_deam_1"/>
    <property type="match status" value="1"/>
</dbReference>
<dbReference type="eggNOG" id="KOG1018">
    <property type="taxonomic scope" value="Eukaryota"/>
</dbReference>
<evidence type="ECO:0000313" key="7">
    <source>
        <dbReference type="EnsemblPlants" id="AES61276"/>
    </source>
</evidence>
<evidence type="ECO:0000259" key="5">
    <source>
        <dbReference type="PROSITE" id="PS51747"/>
    </source>
</evidence>
<evidence type="ECO:0000256" key="1">
    <source>
        <dbReference type="ARBA" id="ARBA00006576"/>
    </source>
</evidence>
<dbReference type="Gene3D" id="3.40.140.10">
    <property type="entry name" value="Cytidine Deaminase, domain 2"/>
    <property type="match status" value="1"/>
</dbReference>
<dbReference type="STRING" id="3880.G7I7E0"/>
<reference evidence="7" key="3">
    <citation type="submission" date="2015-04" db="UniProtKB">
        <authorList>
            <consortium name="EnsemblPlants"/>
        </authorList>
    </citation>
    <scope>IDENTIFICATION</scope>
    <source>
        <strain evidence="7">cv. Jemalong A17</strain>
    </source>
</reference>
<dbReference type="SUPFAM" id="SSF53927">
    <property type="entry name" value="Cytidine deaminase-like"/>
    <property type="match status" value="1"/>
</dbReference>
<dbReference type="GO" id="GO:0006152">
    <property type="term" value="P:purine nucleoside catabolic process"/>
    <property type="evidence" value="ECO:0000318"/>
    <property type="project" value="GO_Central"/>
</dbReference>
<keyword evidence="8" id="KW-1185">Reference proteome</keyword>
<dbReference type="AlphaFoldDB" id="G7I7E0"/>
<dbReference type="PANTHER" id="PTHR11079:SF200">
    <property type="entry name" value="CYTIDINE_DEOXYCYTIDYLATE DEAMINASE FAMILY PROTEIN"/>
    <property type="match status" value="1"/>
</dbReference>
<dbReference type="InterPro" id="IPR016193">
    <property type="entry name" value="Cytidine_deaminase-like"/>
</dbReference>
<keyword evidence="4" id="KW-0862">Zinc</keyword>
<sequence>MEEDAATTPNANDRDSKFIIKSVKEAYEAVESGDGYPYGALIVRNDHEVVVSTHNMVLRNKDPTAHAEITAIREACQTLDRISLADCELYASCEPCPMCFGAIHFSDIKRMVYGASAEVAGSIGFSNYIGTGTDFHRFEIKKIDGIAAEIAEEVFEKTKQSDWIITIWSYQFKCDWIITGVDAFSKRRQSFIERSNVASLNSELPSASSVAMEPSTFSGWGSPDGKLD</sequence>
<dbReference type="PROSITE" id="PS00903">
    <property type="entry name" value="CYT_DCMP_DEAMINASES_1"/>
    <property type="match status" value="1"/>
</dbReference>
<keyword evidence="2" id="KW-0479">Metal-binding</keyword>
<dbReference type="EMBL" id="CM001217">
    <property type="protein sequence ID" value="AES61276.1"/>
    <property type="molecule type" value="Genomic_DNA"/>
</dbReference>
<accession>G7I7E0</accession>
<dbReference type="InterPro" id="IPR002125">
    <property type="entry name" value="CMP_dCMP_dom"/>
</dbReference>
<dbReference type="Proteomes" id="UP000002051">
    <property type="component" value="Unassembled WGS sequence"/>
</dbReference>
<keyword evidence="3" id="KW-0378">Hydrolase</keyword>
<name>G7I7E0_MEDTR</name>
<evidence type="ECO:0000313" key="8">
    <source>
        <dbReference type="Proteomes" id="UP000002051"/>
    </source>
</evidence>
<dbReference type="OMA" id="WIITIWS"/>
<evidence type="ECO:0000256" key="4">
    <source>
        <dbReference type="ARBA" id="ARBA00022833"/>
    </source>
</evidence>